<reference evidence="1" key="1">
    <citation type="submission" date="2020-11" db="EMBL/GenBank/DDBJ databases">
        <authorList>
            <person name="Tran Van P."/>
        </authorList>
    </citation>
    <scope>NUCLEOTIDE SEQUENCE</scope>
</reference>
<keyword evidence="2" id="KW-1185">Reference proteome</keyword>
<dbReference type="AlphaFoldDB" id="A0A7R9M596"/>
<evidence type="ECO:0000313" key="1">
    <source>
        <dbReference type="EMBL" id="CAD7653853.1"/>
    </source>
</evidence>
<organism evidence="1">
    <name type="scientific">Oppiella nova</name>
    <dbReference type="NCBI Taxonomy" id="334625"/>
    <lineage>
        <taxon>Eukaryota</taxon>
        <taxon>Metazoa</taxon>
        <taxon>Ecdysozoa</taxon>
        <taxon>Arthropoda</taxon>
        <taxon>Chelicerata</taxon>
        <taxon>Arachnida</taxon>
        <taxon>Acari</taxon>
        <taxon>Acariformes</taxon>
        <taxon>Sarcoptiformes</taxon>
        <taxon>Oribatida</taxon>
        <taxon>Brachypylina</taxon>
        <taxon>Oppioidea</taxon>
        <taxon>Oppiidae</taxon>
        <taxon>Oppiella</taxon>
    </lineage>
</organism>
<dbReference type="EMBL" id="CAJPVJ010007167">
    <property type="protein sequence ID" value="CAG2171040.1"/>
    <property type="molecule type" value="Genomic_DNA"/>
</dbReference>
<name>A0A7R9M596_9ACAR</name>
<sequence>MLNMEINRELQNLPEESSVVSIFGLHVRFRPDKWTDSENSKEAKEKSQRYLTEYMEECKKKRDIAKNTLKMKKEDIDENMPGIEKRISSLLEIEKKLIENEKETYNKVGLRGGVLVEALKSIRIFSETVGKEASAYAPLKAFLTSGQFGPM</sequence>
<evidence type="ECO:0000313" key="2">
    <source>
        <dbReference type="Proteomes" id="UP000728032"/>
    </source>
</evidence>
<gene>
    <name evidence="1" type="ORF">ONB1V03_LOCUS10506</name>
</gene>
<accession>A0A7R9M596</accession>
<dbReference type="EMBL" id="OC921992">
    <property type="protein sequence ID" value="CAD7653853.1"/>
    <property type="molecule type" value="Genomic_DNA"/>
</dbReference>
<proteinExistence type="predicted"/>
<dbReference type="Proteomes" id="UP000728032">
    <property type="component" value="Unassembled WGS sequence"/>
</dbReference>
<protein>
    <submittedName>
        <fullName evidence="1">Uncharacterized protein</fullName>
    </submittedName>
</protein>